<proteinExistence type="inferred from homology"/>
<feature type="domain" description="BAR" evidence="13">
    <location>
        <begin position="18"/>
        <end position="249"/>
    </location>
</feature>
<dbReference type="InterPro" id="IPR035824">
    <property type="entry name" value="Endophilin_A_SH3"/>
</dbReference>
<evidence type="ECO:0000256" key="9">
    <source>
        <dbReference type="ARBA" id="ARBA00030140"/>
    </source>
</evidence>
<dbReference type="GO" id="GO:0016020">
    <property type="term" value="C:membrane"/>
    <property type="evidence" value="ECO:0007669"/>
    <property type="project" value="UniProtKB-SubCell"/>
</dbReference>
<dbReference type="Gene3D" id="1.20.1270.60">
    <property type="entry name" value="Arfaptin homology (AH) domain/BAR domain"/>
    <property type="match status" value="1"/>
</dbReference>
<dbReference type="Gene3D" id="2.30.30.40">
    <property type="entry name" value="SH3 Domains"/>
    <property type="match status" value="1"/>
</dbReference>
<evidence type="ECO:0000256" key="6">
    <source>
        <dbReference type="ARBA" id="ARBA00022583"/>
    </source>
</evidence>
<feature type="compositionally biased region" description="Low complexity" evidence="11">
    <location>
        <begin position="318"/>
        <end position="331"/>
    </location>
</feature>
<dbReference type="VEuPathDB" id="VectorBase:HLOH_046971"/>
<gene>
    <name evidence="14" type="ORF">HPB48_007738</name>
</gene>
<name>A0A9J6G3V0_HAELO</name>
<evidence type="ECO:0000313" key="15">
    <source>
        <dbReference type="Proteomes" id="UP000821853"/>
    </source>
</evidence>
<dbReference type="InterPro" id="IPR036028">
    <property type="entry name" value="SH3-like_dom_sf"/>
</dbReference>
<protein>
    <recommendedName>
        <fullName evidence="4">Endophilin-A</fullName>
    </recommendedName>
    <alternativeName>
        <fullName evidence="9">SH3 domain-containing GRB2-like protein</fullName>
    </alternativeName>
</protein>
<sequence length="507" mass="55732">MAFAGLKKQINKANQYVSEKIGGAEGTKFTEEYMEMERKIDLTSELVEELIVKTKEYLQPNPASRAKLMVSTKLRGTGKTHAYPQPEGVLGESMVKYGTDLGEESPFGQSLLEAGEALKQLADIKYALEDNVKQNFLEPLTQLQNKDLKDVLHHRKKLQGRRLDYDCKKRKQIKGGHMTEEEIKLAEDKFEESFNLASMGMFNLLENDVEQISQLAALAEAFCEYHQQCAEVLQGLTERLLEQKSEAAGRVREPYEPKKLSELNLPTLHDDVSPMVESGGGFFNGEPHLNSAPTASPARSPLSSPVNPRPANNLFLGSFPHGSSSASSRSPNVPPRVGGREWGPRAQPTDGVGCGSASPLPSPVRSPARSPRAPTCRALYDFDPENEGELGFHEGDLISLVRRVDDNWFEGSVDGRTGMFPVNYVEFNCASFSVVASPRLGDRWRPPAPAVLPTCVVSPSPFSQPHLQTSALDYVFHGSSRRLPCTLSIVNLVCCSLSSIPELSGDD</sequence>
<dbReference type="OrthoDB" id="443981at2759"/>
<dbReference type="SMART" id="SM00326">
    <property type="entry name" value="SH3"/>
    <property type="match status" value="1"/>
</dbReference>
<feature type="domain" description="SH3" evidence="12">
    <location>
        <begin position="371"/>
        <end position="430"/>
    </location>
</feature>
<comment type="caution">
    <text evidence="14">The sequence shown here is derived from an EMBL/GenBank/DDBJ whole genome shotgun (WGS) entry which is preliminary data.</text>
</comment>
<evidence type="ECO:0000256" key="10">
    <source>
        <dbReference type="PROSITE-ProRule" id="PRU00192"/>
    </source>
</evidence>
<evidence type="ECO:0000256" key="8">
    <source>
        <dbReference type="ARBA" id="ARBA00023136"/>
    </source>
</evidence>
<dbReference type="CDD" id="cd11803">
    <property type="entry name" value="SH3_Endophilin_A"/>
    <property type="match status" value="1"/>
</dbReference>
<dbReference type="OMA" id="MFPANYC"/>
<reference evidence="14 15" key="1">
    <citation type="journal article" date="2020" name="Cell">
        <title>Large-Scale Comparative Analyses of Tick Genomes Elucidate Their Genetic Diversity and Vector Capacities.</title>
        <authorList>
            <consortium name="Tick Genome and Microbiome Consortium (TIGMIC)"/>
            <person name="Jia N."/>
            <person name="Wang J."/>
            <person name="Shi W."/>
            <person name="Du L."/>
            <person name="Sun Y."/>
            <person name="Zhan W."/>
            <person name="Jiang J.F."/>
            <person name="Wang Q."/>
            <person name="Zhang B."/>
            <person name="Ji P."/>
            <person name="Bell-Sakyi L."/>
            <person name="Cui X.M."/>
            <person name="Yuan T.T."/>
            <person name="Jiang B.G."/>
            <person name="Yang W.F."/>
            <person name="Lam T.T."/>
            <person name="Chang Q.C."/>
            <person name="Ding S.J."/>
            <person name="Wang X.J."/>
            <person name="Zhu J.G."/>
            <person name="Ruan X.D."/>
            <person name="Zhao L."/>
            <person name="Wei J.T."/>
            <person name="Ye R.Z."/>
            <person name="Que T.C."/>
            <person name="Du C.H."/>
            <person name="Zhou Y.H."/>
            <person name="Cheng J.X."/>
            <person name="Dai P.F."/>
            <person name="Guo W.B."/>
            <person name="Han X.H."/>
            <person name="Huang E.J."/>
            <person name="Li L.F."/>
            <person name="Wei W."/>
            <person name="Gao Y.C."/>
            <person name="Liu J.Z."/>
            <person name="Shao H.Z."/>
            <person name="Wang X."/>
            <person name="Wang C.C."/>
            <person name="Yang T.C."/>
            <person name="Huo Q.B."/>
            <person name="Li W."/>
            <person name="Chen H.Y."/>
            <person name="Chen S.E."/>
            <person name="Zhou L.G."/>
            <person name="Ni X.B."/>
            <person name="Tian J.H."/>
            <person name="Sheng Y."/>
            <person name="Liu T."/>
            <person name="Pan Y.S."/>
            <person name="Xia L.Y."/>
            <person name="Li J."/>
            <person name="Zhao F."/>
            <person name="Cao W.C."/>
        </authorList>
    </citation>
    <scope>NUCLEOTIDE SEQUENCE [LARGE SCALE GENOMIC DNA]</scope>
    <source>
        <strain evidence="14">HaeL-2018</strain>
    </source>
</reference>
<dbReference type="Pfam" id="PF14604">
    <property type="entry name" value="SH3_9"/>
    <property type="match status" value="1"/>
</dbReference>
<dbReference type="EMBL" id="JABSTR010000005">
    <property type="protein sequence ID" value="KAH9369771.1"/>
    <property type="molecule type" value="Genomic_DNA"/>
</dbReference>
<dbReference type="Pfam" id="PF03114">
    <property type="entry name" value="BAR"/>
    <property type="match status" value="1"/>
</dbReference>
<dbReference type="InterPro" id="IPR001452">
    <property type="entry name" value="SH3_domain"/>
</dbReference>
<dbReference type="GO" id="GO:0098793">
    <property type="term" value="C:presynapse"/>
    <property type="evidence" value="ECO:0007669"/>
    <property type="project" value="TreeGrafter"/>
</dbReference>
<organism evidence="14 15">
    <name type="scientific">Haemaphysalis longicornis</name>
    <name type="common">Bush tick</name>
    <dbReference type="NCBI Taxonomy" id="44386"/>
    <lineage>
        <taxon>Eukaryota</taxon>
        <taxon>Metazoa</taxon>
        <taxon>Ecdysozoa</taxon>
        <taxon>Arthropoda</taxon>
        <taxon>Chelicerata</taxon>
        <taxon>Arachnida</taxon>
        <taxon>Acari</taxon>
        <taxon>Parasitiformes</taxon>
        <taxon>Ixodida</taxon>
        <taxon>Ixodoidea</taxon>
        <taxon>Ixodidae</taxon>
        <taxon>Haemaphysalinae</taxon>
        <taxon>Haemaphysalis</taxon>
    </lineage>
</organism>
<comment type="subcellular location">
    <subcellularLocation>
        <location evidence="2">Membrane</location>
        <topology evidence="2">Peripheral membrane protein</topology>
    </subcellularLocation>
</comment>
<dbReference type="AlphaFoldDB" id="A0A9J6G3V0"/>
<keyword evidence="15" id="KW-1185">Reference proteome</keyword>
<dbReference type="InterPro" id="IPR004148">
    <property type="entry name" value="BAR_dom"/>
</dbReference>
<keyword evidence="8" id="KW-0472">Membrane</keyword>
<feature type="region of interest" description="Disordered" evidence="11">
    <location>
        <begin position="270"/>
        <end position="373"/>
    </location>
</feature>
<evidence type="ECO:0000256" key="1">
    <source>
        <dbReference type="ARBA" id="ARBA00003037"/>
    </source>
</evidence>
<dbReference type="CDD" id="cd07592">
    <property type="entry name" value="BAR_Endophilin_A"/>
    <property type="match status" value="1"/>
</dbReference>
<evidence type="ECO:0000256" key="11">
    <source>
        <dbReference type="SAM" id="MobiDB-lite"/>
    </source>
</evidence>
<dbReference type="PRINTS" id="PR00452">
    <property type="entry name" value="SH3DOMAIN"/>
</dbReference>
<dbReference type="GO" id="GO:0005737">
    <property type="term" value="C:cytoplasm"/>
    <property type="evidence" value="ECO:0007669"/>
    <property type="project" value="InterPro"/>
</dbReference>
<dbReference type="SMART" id="SM00721">
    <property type="entry name" value="BAR"/>
    <property type="match status" value="1"/>
</dbReference>
<dbReference type="SUPFAM" id="SSF103657">
    <property type="entry name" value="BAR/IMD domain-like"/>
    <property type="match status" value="1"/>
</dbReference>
<keyword evidence="6" id="KW-0254">Endocytosis</keyword>
<evidence type="ECO:0000256" key="2">
    <source>
        <dbReference type="ARBA" id="ARBA00004170"/>
    </source>
</evidence>
<evidence type="ECO:0000256" key="5">
    <source>
        <dbReference type="ARBA" id="ARBA00022443"/>
    </source>
</evidence>
<dbReference type="PROSITE" id="PS51021">
    <property type="entry name" value="BAR"/>
    <property type="match status" value="1"/>
</dbReference>
<evidence type="ECO:0000259" key="12">
    <source>
        <dbReference type="PROSITE" id="PS50002"/>
    </source>
</evidence>
<dbReference type="InterPro" id="IPR050384">
    <property type="entry name" value="Endophilin_SH3RF"/>
</dbReference>
<dbReference type="SUPFAM" id="SSF50044">
    <property type="entry name" value="SH3-domain"/>
    <property type="match status" value="1"/>
</dbReference>
<dbReference type="GO" id="GO:0016191">
    <property type="term" value="P:synaptic vesicle uncoating"/>
    <property type="evidence" value="ECO:0007669"/>
    <property type="project" value="TreeGrafter"/>
</dbReference>
<evidence type="ECO:0000259" key="13">
    <source>
        <dbReference type="PROSITE" id="PS51021"/>
    </source>
</evidence>
<keyword evidence="5 10" id="KW-0728">SH3 domain</keyword>
<evidence type="ECO:0000256" key="7">
    <source>
        <dbReference type="ARBA" id="ARBA00023054"/>
    </source>
</evidence>
<accession>A0A9J6G3V0</accession>
<evidence type="ECO:0000256" key="4">
    <source>
        <dbReference type="ARBA" id="ARBA00018286"/>
    </source>
</evidence>
<keyword evidence="7" id="KW-0175">Coiled coil</keyword>
<evidence type="ECO:0000256" key="3">
    <source>
        <dbReference type="ARBA" id="ARBA00006697"/>
    </source>
</evidence>
<comment type="similarity">
    <text evidence="3">Belongs to the endophilin family.</text>
</comment>
<feature type="compositionally biased region" description="Low complexity" evidence="11">
    <location>
        <begin position="356"/>
        <end position="373"/>
    </location>
</feature>
<dbReference type="PROSITE" id="PS50002">
    <property type="entry name" value="SH3"/>
    <property type="match status" value="1"/>
</dbReference>
<dbReference type="GO" id="GO:0098978">
    <property type="term" value="C:glutamatergic synapse"/>
    <property type="evidence" value="ECO:0007669"/>
    <property type="project" value="TreeGrafter"/>
</dbReference>
<dbReference type="PANTHER" id="PTHR14167">
    <property type="entry name" value="SH3 DOMAIN-CONTAINING"/>
    <property type="match status" value="1"/>
</dbReference>
<dbReference type="PANTHER" id="PTHR14167:SF81">
    <property type="entry name" value="ENDOPHILIN-A"/>
    <property type="match status" value="1"/>
</dbReference>
<dbReference type="Proteomes" id="UP000821853">
    <property type="component" value="Chromosome 3"/>
</dbReference>
<evidence type="ECO:0000313" key="14">
    <source>
        <dbReference type="EMBL" id="KAH9369771.1"/>
    </source>
</evidence>
<dbReference type="InterPro" id="IPR027267">
    <property type="entry name" value="AH/BAR_dom_sf"/>
</dbReference>
<comment type="function">
    <text evidence="1">Required presynaptically at the neuromuscular junction. Implicated in synaptic vesicle endocytosis.</text>
</comment>